<evidence type="ECO:0000259" key="4">
    <source>
        <dbReference type="PROSITE" id="PS50887"/>
    </source>
</evidence>
<evidence type="ECO:0000256" key="1">
    <source>
        <dbReference type="ARBA" id="ARBA00012528"/>
    </source>
</evidence>
<dbReference type="GO" id="GO:0052621">
    <property type="term" value="F:diguanylate cyclase activity"/>
    <property type="evidence" value="ECO:0007669"/>
    <property type="project" value="UniProtKB-EC"/>
</dbReference>
<dbReference type="InterPro" id="IPR029787">
    <property type="entry name" value="Nucleotide_cyclase"/>
</dbReference>
<keyword evidence="3" id="KW-0472">Membrane</keyword>
<dbReference type="Proteomes" id="UP000834458">
    <property type="component" value="Unassembled WGS sequence"/>
</dbReference>
<evidence type="ECO:0000313" key="5">
    <source>
        <dbReference type="EMBL" id="CAB5706083.1"/>
    </source>
</evidence>
<comment type="caution">
    <text evidence="5">The sequence shown here is derived from an EMBL/GenBank/DDBJ whole genome shotgun (WGS) entry which is preliminary data.</text>
</comment>
<feature type="transmembrane region" description="Helical" evidence="3">
    <location>
        <begin position="121"/>
        <end position="144"/>
    </location>
</feature>
<evidence type="ECO:0000256" key="3">
    <source>
        <dbReference type="SAM" id="Phobius"/>
    </source>
</evidence>
<dbReference type="Pfam" id="PF00990">
    <property type="entry name" value="GGDEF"/>
    <property type="match status" value="1"/>
</dbReference>
<proteinExistence type="predicted"/>
<protein>
    <recommendedName>
        <fullName evidence="1">diguanylate cyclase</fullName>
        <ecNumber evidence="1">2.7.7.65</ecNumber>
    </recommendedName>
</protein>
<sequence length="387" mass="42977">MPIYNPKTFLLIASLLTGLMGCVLLLMPATSRRIPGIQYWAAGSLMAAMAGVLILLRDIAPVWLTFTVENTAVMLAFSFFMLGSAKHWGQTCHLKPWLALFVVAWCVQLYCTYGLDSLRGRYISVAGFVFATGLMHTQVFVREIRRRHVQRESRALGIYFTGFWVAFSTLIFGVRWLHAVALPQTGQGMLDTTLLQMLYISSYVFGIVMMNIGFQLLAAESIRGEFEKLAMTDALTGVHSRRAVVSAAHACFQRSQRHARSFALMMLDLDHFKSLNDQFGHQIGDQVLQAFCRRIETSLRREDVLGRLGGEEFVVLMPDKNAEQATQIANSLVNIQAAADAQLPSTTVSIGVSEWRPGDASLEDLLARADRALYAAKASGRNRAIMA</sequence>
<dbReference type="SUPFAM" id="SSF55073">
    <property type="entry name" value="Nucleotide cyclase"/>
    <property type="match status" value="1"/>
</dbReference>
<evidence type="ECO:0000313" key="6">
    <source>
        <dbReference type="Proteomes" id="UP000834458"/>
    </source>
</evidence>
<evidence type="ECO:0000256" key="2">
    <source>
        <dbReference type="ARBA" id="ARBA00034247"/>
    </source>
</evidence>
<dbReference type="SMART" id="SM00267">
    <property type="entry name" value="GGDEF"/>
    <property type="match status" value="1"/>
</dbReference>
<dbReference type="Gene3D" id="3.30.70.270">
    <property type="match status" value="1"/>
</dbReference>
<dbReference type="InterPro" id="IPR000160">
    <property type="entry name" value="GGDEF_dom"/>
</dbReference>
<dbReference type="InterPro" id="IPR050469">
    <property type="entry name" value="Diguanylate_Cyclase"/>
</dbReference>
<comment type="catalytic activity">
    <reaction evidence="2">
        <text>2 GTP = 3',3'-c-di-GMP + 2 diphosphate</text>
        <dbReference type="Rhea" id="RHEA:24898"/>
        <dbReference type="ChEBI" id="CHEBI:33019"/>
        <dbReference type="ChEBI" id="CHEBI:37565"/>
        <dbReference type="ChEBI" id="CHEBI:58805"/>
        <dbReference type="EC" id="2.7.7.65"/>
    </reaction>
</comment>
<dbReference type="EMBL" id="CAHPSC010000059">
    <property type="protein sequence ID" value="CAB5706083.1"/>
    <property type="molecule type" value="Genomic_DNA"/>
</dbReference>
<organism evidence="5 6">
    <name type="scientific">Comamonas aquatica</name>
    <dbReference type="NCBI Taxonomy" id="225991"/>
    <lineage>
        <taxon>Bacteria</taxon>
        <taxon>Pseudomonadati</taxon>
        <taxon>Pseudomonadota</taxon>
        <taxon>Betaproteobacteria</taxon>
        <taxon>Burkholderiales</taxon>
        <taxon>Comamonadaceae</taxon>
        <taxon>Comamonas</taxon>
    </lineage>
</organism>
<keyword evidence="3" id="KW-0812">Transmembrane</keyword>
<name>A0AA35D9C9_9BURK</name>
<dbReference type="InterPro" id="IPR043128">
    <property type="entry name" value="Rev_trsase/Diguanyl_cyclase"/>
</dbReference>
<dbReference type="PROSITE" id="PS50887">
    <property type="entry name" value="GGDEF"/>
    <property type="match status" value="1"/>
</dbReference>
<dbReference type="NCBIfam" id="TIGR00254">
    <property type="entry name" value="GGDEF"/>
    <property type="match status" value="1"/>
</dbReference>
<feature type="transmembrane region" description="Helical" evidence="3">
    <location>
        <begin position="156"/>
        <end position="177"/>
    </location>
</feature>
<reference evidence="5" key="1">
    <citation type="submission" date="2020-05" db="EMBL/GenBank/DDBJ databases">
        <authorList>
            <person name="Delgado-Blas J."/>
        </authorList>
    </citation>
    <scope>NUCLEOTIDE SEQUENCE</scope>
    <source>
        <strain evidence="5">BB1454</strain>
    </source>
</reference>
<feature type="transmembrane region" description="Helical" evidence="3">
    <location>
        <begin position="39"/>
        <end position="56"/>
    </location>
</feature>
<keyword evidence="5" id="KW-0548">Nucleotidyltransferase</keyword>
<dbReference type="FunFam" id="3.30.70.270:FF:000001">
    <property type="entry name" value="Diguanylate cyclase domain protein"/>
    <property type="match status" value="1"/>
</dbReference>
<dbReference type="EC" id="2.7.7.65" evidence="1"/>
<feature type="transmembrane region" description="Helical" evidence="3">
    <location>
        <begin position="97"/>
        <end position="115"/>
    </location>
</feature>
<keyword evidence="5" id="KW-0808">Transferase</keyword>
<accession>A0AA35D9C9</accession>
<gene>
    <name evidence="5" type="primary">adrA_4</name>
    <name evidence="5" type="ORF">GHA_03193</name>
</gene>
<feature type="domain" description="GGDEF" evidence="4">
    <location>
        <begin position="260"/>
        <end position="387"/>
    </location>
</feature>
<dbReference type="PANTHER" id="PTHR45138">
    <property type="entry name" value="REGULATORY COMPONENTS OF SENSORY TRANSDUCTION SYSTEM"/>
    <property type="match status" value="1"/>
</dbReference>
<dbReference type="RefSeq" id="WP_234688339.1">
    <property type="nucleotide sequence ID" value="NZ_CAHPRW010000007.1"/>
</dbReference>
<dbReference type="PROSITE" id="PS51257">
    <property type="entry name" value="PROKAR_LIPOPROTEIN"/>
    <property type="match status" value="1"/>
</dbReference>
<dbReference type="PANTHER" id="PTHR45138:SF9">
    <property type="entry name" value="DIGUANYLATE CYCLASE DGCM-RELATED"/>
    <property type="match status" value="1"/>
</dbReference>
<keyword evidence="3" id="KW-1133">Transmembrane helix</keyword>
<feature type="transmembrane region" description="Helical" evidence="3">
    <location>
        <begin position="62"/>
        <end position="85"/>
    </location>
</feature>
<dbReference type="AlphaFoldDB" id="A0AA35D9C9"/>
<feature type="transmembrane region" description="Helical" evidence="3">
    <location>
        <begin position="197"/>
        <end position="218"/>
    </location>
</feature>
<dbReference type="CDD" id="cd01949">
    <property type="entry name" value="GGDEF"/>
    <property type="match status" value="1"/>
</dbReference>
<feature type="transmembrane region" description="Helical" evidence="3">
    <location>
        <begin position="6"/>
        <end position="27"/>
    </location>
</feature>